<accession>A0A2S4JU56</accession>
<gene>
    <name evidence="1" type="ORF">AU468_05750</name>
</gene>
<dbReference type="InterPro" id="IPR019271">
    <property type="entry name" value="DUF2284_metal-binding"/>
</dbReference>
<dbReference type="EMBL" id="LPWH01000055">
    <property type="protein sequence ID" value="POR03059.1"/>
    <property type="molecule type" value="Genomic_DNA"/>
</dbReference>
<name>A0A2S4JU56_9SPIO</name>
<dbReference type="OrthoDB" id="5420534at2"/>
<evidence type="ECO:0000313" key="2">
    <source>
        <dbReference type="Proteomes" id="UP000237350"/>
    </source>
</evidence>
<keyword evidence="2" id="KW-1185">Reference proteome</keyword>
<proteinExistence type="predicted"/>
<evidence type="ECO:0000313" key="1">
    <source>
        <dbReference type="EMBL" id="POR03059.1"/>
    </source>
</evidence>
<dbReference type="Proteomes" id="UP000237350">
    <property type="component" value="Unassembled WGS sequence"/>
</dbReference>
<sequence length="199" mass="22807">MIPRDYLTSRSTRLVPAETLLAWYEPLRVEGYCRACPFYGSFWSCPPHPFSGEAFLRPFSWALVVAERITRDPRTHPRRPLEEIFQESRRELGQELLRFLSVQPPGEERSLEVLIAGNCYHCSRCSRDEGKPCRFPRKMKYSLESLGFLVSDMVQELLDLPLEWPSPGQEPAALVAVALILSHEAAPLERFAGPPKKKH</sequence>
<reference evidence="2" key="1">
    <citation type="submission" date="2015-12" db="EMBL/GenBank/DDBJ databases">
        <authorList>
            <person name="Lodha T.D."/>
            <person name="Chintalapati S."/>
            <person name="Chintalapati V.R."/>
            <person name="Sravanthi T."/>
        </authorList>
    </citation>
    <scope>NUCLEOTIDE SEQUENCE [LARGE SCALE GENOMIC DNA]</scope>
    <source>
        <strain evidence="2">JC133</strain>
    </source>
</reference>
<evidence type="ECO:0008006" key="3">
    <source>
        <dbReference type="Google" id="ProtNLM"/>
    </source>
</evidence>
<dbReference type="RefSeq" id="WP_103679902.1">
    <property type="nucleotide sequence ID" value="NZ_LPWH01000055.1"/>
</dbReference>
<protein>
    <recommendedName>
        <fullName evidence="3">Metal-binding protein</fullName>
    </recommendedName>
</protein>
<dbReference type="Pfam" id="PF10050">
    <property type="entry name" value="DUF2284"/>
    <property type="match status" value="1"/>
</dbReference>
<organism evidence="1 2">
    <name type="scientific">Alkalispirochaeta sphaeroplastigenens</name>
    <dbReference type="NCBI Taxonomy" id="1187066"/>
    <lineage>
        <taxon>Bacteria</taxon>
        <taxon>Pseudomonadati</taxon>
        <taxon>Spirochaetota</taxon>
        <taxon>Spirochaetia</taxon>
        <taxon>Spirochaetales</taxon>
        <taxon>Spirochaetaceae</taxon>
        <taxon>Alkalispirochaeta</taxon>
    </lineage>
</organism>
<comment type="caution">
    <text evidence="1">The sequence shown here is derived from an EMBL/GenBank/DDBJ whole genome shotgun (WGS) entry which is preliminary data.</text>
</comment>
<dbReference type="AlphaFoldDB" id="A0A2S4JU56"/>